<accession>A0A9P5Z5P0</accession>
<keyword evidence="3" id="KW-0396">Initiation factor</keyword>
<evidence type="ECO:0000256" key="1">
    <source>
        <dbReference type="ARBA" id="ARBA00010098"/>
    </source>
</evidence>
<dbReference type="GO" id="GO:0006361">
    <property type="term" value="P:transcription initiation at RNA polymerase I promoter"/>
    <property type="evidence" value="ECO:0007669"/>
    <property type="project" value="InterPro"/>
</dbReference>
<proteinExistence type="inferred from homology"/>
<dbReference type="GO" id="GO:0001042">
    <property type="term" value="F:RNA polymerase I core binding"/>
    <property type="evidence" value="ECO:0007669"/>
    <property type="project" value="TreeGrafter"/>
</dbReference>
<dbReference type="InterPro" id="IPR007991">
    <property type="entry name" value="RNA_pol_I_trans_ini_fac_RRN3"/>
</dbReference>
<evidence type="ECO:0000256" key="2">
    <source>
        <dbReference type="SAM" id="MobiDB-lite"/>
    </source>
</evidence>
<reference evidence="3" key="1">
    <citation type="submission" date="2020-11" db="EMBL/GenBank/DDBJ databases">
        <authorList>
            <consortium name="DOE Joint Genome Institute"/>
            <person name="Ahrendt S."/>
            <person name="Riley R."/>
            <person name="Andreopoulos W."/>
            <person name="Labutti K."/>
            <person name="Pangilinan J."/>
            <person name="Ruiz-Duenas F.J."/>
            <person name="Barrasa J.M."/>
            <person name="Sanchez-Garcia M."/>
            <person name="Camarero S."/>
            <person name="Miyauchi S."/>
            <person name="Serrano A."/>
            <person name="Linde D."/>
            <person name="Babiker R."/>
            <person name="Drula E."/>
            <person name="Ayuso-Fernandez I."/>
            <person name="Pacheco R."/>
            <person name="Padilla G."/>
            <person name="Ferreira P."/>
            <person name="Barriuso J."/>
            <person name="Kellner H."/>
            <person name="Castanera R."/>
            <person name="Alfaro M."/>
            <person name="Ramirez L."/>
            <person name="Pisabarro A.G."/>
            <person name="Kuo A."/>
            <person name="Tritt A."/>
            <person name="Lipzen A."/>
            <person name="He G."/>
            <person name="Yan M."/>
            <person name="Ng V."/>
            <person name="Cullen D."/>
            <person name="Martin F."/>
            <person name="Rosso M.-N."/>
            <person name="Henrissat B."/>
            <person name="Hibbett D."/>
            <person name="Martinez A.T."/>
            <person name="Grigoriev I.V."/>
        </authorList>
    </citation>
    <scope>NUCLEOTIDE SEQUENCE</scope>
    <source>
        <strain evidence="3">CIRM-BRFM 674</strain>
    </source>
</reference>
<comment type="caution">
    <text evidence="3">The sequence shown here is derived from an EMBL/GenBank/DDBJ whole genome shotgun (WGS) entry which is preliminary data.</text>
</comment>
<dbReference type="GO" id="GO:0003743">
    <property type="term" value="F:translation initiation factor activity"/>
    <property type="evidence" value="ECO:0007669"/>
    <property type="project" value="UniProtKB-KW"/>
</dbReference>
<dbReference type="EMBL" id="MU155190">
    <property type="protein sequence ID" value="KAF9480690.1"/>
    <property type="molecule type" value="Genomic_DNA"/>
</dbReference>
<dbReference type="Pfam" id="PF05327">
    <property type="entry name" value="RRN3"/>
    <property type="match status" value="1"/>
</dbReference>
<keyword evidence="3" id="KW-0648">Protein biosynthesis</keyword>
<sequence>MDPHSTRSQFNHRTPKAGPILRTMDSVSSQKSEPSKLPPKSSAKASKAASTNLLVRRPIATNSRVKQDEMVKRDMYLSFVTNALQQKANGISDTFDELVSQFNGFTSSQQQPQQVDTAQIRLWLLALSHVVSRLERTHAALVDAIVNMPWTTIDSATVKSYTVFIGMLLSARPEYLSLVLSKIAQGFTYQSGILALDTNLPSTSSAPITRRIIYDRLHYLLRHILALVPTLPSTLQPLLVRHFPHKRQNQVAQTTYIRNLLRVSSYCPELADKILATIVDRAIQIDVEIQIELEELEEQDSVDEQDIFELDPFDTVLGQEPNLDSDDDSGSDDDSFSDLSSEAEDLDERPIEVPTNTQHIQEMVKKLDAILFLLFEHFDKMKNLNSKSINSRPMSPMELPPLPPLENSFLEFGPPYTQSADIRNSDLLPTISASTSARTSPSKDSHKLTDKSPLRSQFHSLLSIFDRTILRTFKSRYTQFLVFWYASLDPEFADVFQGMLVDRALMSSSIGGPASLLSNPPDGEASAVNVNAHMMTPELTRAVAASYIGSFVSRATFVDREGARRVVGVLCEYLRSHLDNVEEDLRTGLGFRDASTYNTSNNRVAAATISAILASGQHTVFYAVAQAVFLVFCFRWRDLVGGDEDENDLDLDLDASPSKAMPKGRDMNNGPKDKWMPELAVLKRVVVSVLNPLKVCSPNVVMQFARVAQATDFVYCYTILETNKRTDMSFSSSTASRPSNSNISRPESLSSLLSALQTKILYEPANVELTTFFPFDPYRLPKSSVYIQDVYREWSSVAIDDDEDSDEDSDDEGTRLRVSDDGDLSEVDVRRSAHLDIPTIGVGKKNEDDGGLGESLGAMSISPARMSISVGMRL</sequence>
<feature type="region of interest" description="Disordered" evidence="2">
    <location>
        <begin position="1"/>
        <end position="50"/>
    </location>
</feature>
<dbReference type="GO" id="GO:0001181">
    <property type="term" value="F:RNA polymerase I general transcription initiation factor activity"/>
    <property type="evidence" value="ECO:0007669"/>
    <property type="project" value="InterPro"/>
</dbReference>
<dbReference type="Proteomes" id="UP000807469">
    <property type="component" value="Unassembled WGS sequence"/>
</dbReference>
<feature type="compositionally biased region" description="Acidic residues" evidence="2">
    <location>
        <begin position="799"/>
        <end position="811"/>
    </location>
</feature>
<protein>
    <submittedName>
        <fullName evidence="3">RNA polymerase I-specific transcription initiation factor RRN3</fullName>
    </submittedName>
</protein>
<name>A0A9P5Z5P0_9AGAR</name>
<gene>
    <name evidence="3" type="ORF">BDN70DRAFT_877251</name>
</gene>
<dbReference type="OrthoDB" id="26970at2759"/>
<feature type="compositionally biased region" description="Polar residues" evidence="2">
    <location>
        <begin position="1"/>
        <end position="12"/>
    </location>
</feature>
<feature type="compositionally biased region" description="Low complexity" evidence="2">
    <location>
        <begin position="38"/>
        <end position="50"/>
    </location>
</feature>
<feature type="region of interest" description="Disordered" evidence="2">
    <location>
        <begin position="651"/>
        <end position="670"/>
    </location>
</feature>
<feature type="compositionally biased region" description="Acidic residues" evidence="2">
    <location>
        <begin position="323"/>
        <end position="347"/>
    </location>
</feature>
<feature type="region of interest" description="Disordered" evidence="2">
    <location>
        <begin position="798"/>
        <end position="822"/>
    </location>
</feature>
<evidence type="ECO:0000313" key="4">
    <source>
        <dbReference type="Proteomes" id="UP000807469"/>
    </source>
</evidence>
<evidence type="ECO:0000313" key="3">
    <source>
        <dbReference type="EMBL" id="KAF9480690.1"/>
    </source>
</evidence>
<dbReference type="AlphaFoldDB" id="A0A9P5Z5P0"/>
<dbReference type="PANTHER" id="PTHR12790">
    <property type="entry name" value="TRANSCRIPTION INITIATION FACTOR IA RRN3"/>
    <property type="match status" value="1"/>
</dbReference>
<dbReference type="GO" id="GO:0005634">
    <property type="term" value="C:nucleus"/>
    <property type="evidence" value="ECO:0007669"/>
    <property type="project" value="TreeGrafter"/>
</dbReference>
<feature type="region of interest" description="Disordered" evidence="2">
    <location>
        <begin position="318"/>
        <end position="353"/>
    </location>
</feature>
<comment type="similarity">
    <text evidence="1">Belongs to the RRN3 family.</text>
</comment>
<keyword evidence="4" id="KW-1185">Reference proteome</keyword>
<dbReference type="PANTHER" id="PTHR12790:SF0">
    <property type="entry name" value="RNA POLYMERASE I-SPECIFIC TRANSCRIPTION INITIATION FACTOR RRN3-RELATED"/>
    <property type="match status" value="1"/>
</dbReference>
<organism evidence="3 4">
    <name type="scientific">Pholiota conissans</name>
    <dbReference type="NCBI Taxonomy" id="109636"/>
    <lineage>
        <taxon>Eukaryota</taxon>
        <taxon>Fungi</taxon>
        <taxon>Dikarya</taxon>
        <taxon>Basidiomycota</taxon>
        <taxon>Agaricomycotina</taxon>
        <taxon>Agaricomycetes</taxon>
        <taxon>Agaricomycetidae</taxon>
        <taxon>Agaricales</taxon>
        <taxon>Agaricineae</taxon>
        <taxon>Strophariaceae</taxon>
        <taxon>Pholiota</taxon>
    </lineage>
</organism>